<feature type="region of interest" description="Disordered" evidence="2">
    <location>
        <begin position="63"/>
        <end position="83"/>
    </location>
</feature>
<dbReference type="GO" id="GO:0004519">
    <property type="term" value="F:endonuclease activity"/>
    <property type="evidence" value="ECO:0007669"/>
    <property type="project" value="UniProtKB-KW"/>
</dbReference>
<sequence length="447" mass="48771">MDGTHLLDEAEQASIATVQRWRAEVNATAGQFDSPRIQQGLVQELEYLKDAITARQIELTAASSEDTRARRPGIPHDRSDRHTGTGIAFARRRHPLSGQRLVHQARVLVNEMPSVLAAMRAGHLNEEAAALLVRETEGLDPAARAQTAQELQDRWQFLGERGLREAARGIVTRLDPDLARVRAIAAAHDRHVTWRSAPDGMLRLSALIPATTGLACVQALQAAADALVAEKANKATHQDRRRAQADALVTLITGATARQQPPVDVRVNLMIPIDALTGDAPGHLEGYGTISGQLARDLINACPDDQGPAVRRIFTAPNHQELIGMESTSRTYNGLLREFIRLRDQRCRTPFCESPAQQTDHITPVAKGGPTTAANGRATCTRCNQDKEHPDYRVTGTAQHAVCTVGGLKIPSQPPQPPSSAPAESVSGLERRFIDIIWHGFITPRRE</sequence>
<evidence type="ECO:0000259" key="3">
    <source>
        <dbReference type="SMART" id="SM00507"/>
    </source>
</evidence>
<dbReference type="InterPro" id="IPR003870">
    <property type="entry name" value="DUF222"/>
</dbReference>
<gene>
    <name evidence="4" type="ORF">SAMN04489750_3422</name>
</gene>
<dbReference type="Pfam" id="PF02720">
    <property type="entry name" value="DUF222"/>
    <property type="match status" value="1"/>
</dbReference>
<dbReference type="RefSeq" id="WP_109687722.1">
    <property type="nucleotide sequence ID" value="NZ_QGDN01000001.1"/>
</dbReference>
<evidence type="ECO:0000256" key="2">
    <source>
        <dbReference type="SAM" id="MobiDB-lite"/>
    </source>
</evidence>
<evidence type="ECO:0000313" key="5">
    <source>
        <dbReference type="Proteomes" id="UP000250028"/>
    </source>
</evidence>
<dbReference type="InterPro" id="IPR002711">
    <property type="entry name" value="HNH"/>
</dbReference>
<dbReference type="Gene3D" id="1.10.30.50">
    <property type="match status" value="1"/>
</dbReference>
<proteinExistence type="inferred from homology"/>
<accession>A0A2Y9C2G4</accession>
<organism evidence="4 5">
    <name type="scientific">Branchiibius hedensis</name>
    <dbReference type="NCBI Taxonomy" id="672460"/>
    <lineage>
        <taxon>Bacteria</taxon>
        <taxon>Bacillati</taxon>
        <taxon>Actinomycetota</taxon>
        <taxon>Actinomycetes</taxon>
        <taxon>Micrococcales</taxon>
        <taxon>Dermacoccaceae</taxon>
        <taxon>Branchiibius</taxon>
    </lineage>
</organism>
<dbReference type="OrthoDB" id="5241234at2"/>
<dbReference type="Pfam" id="PF01844">
    <property type="entry name" value="HNH"/>
    <property type="match status" value="1"/>
</dbReference>
<protein>
    <submittedName>
        <fullName evidence="4">HNH endonuclease</fullName>
    </submittedName>
</protein>
<keyword evidence="5" id="KW-1185">Reference proteome</keyword>
<keyword evidence="4" id="KW-0255">Endonuclease</keyword>
<dbReference type="Proteomes" id="UP000250028">
    <property type="component" value="Unassembled WGS sequence"/>
</dbReference>
<keyword evidence="4" id="KW-0378">Hydrolase</keyword>
<evidence type="ECO:0000313" key="4">
    <source>
        <dbReference type="EMBL" id="SSA36043.1"/>
    </source>
</evidence>
<dbReference type="EMBL" id="UESZ01000001">
    <property type="protein sequence ID" value="SSA36043.1"/>
    <property type="molecule type" value="Genomic_DNA"/>
</dbReference>
<keyword evidence="4" id="KW-0540">Nuclease</keyword>
<dbReference type="SMART" id="SM00507">
    <property type="entry name" value="HNHc"/>
    <property type="match status" value="1"/>
</dbReference>
<reference evidence="5" key="1">
    <citation type="submission" date="2016-10" db="EMBL/GenBank/DDBJ databases">
        <authorList>
            <person name="Varghese N."/>
            <person name="Submissions S."/>
        </authorList>
    </citation>
    <scope>NUCLEOTIDE SEQUENCE [LARGE SCALE GENOMIC DNA]</scope>
    <source>
        <strain evidence="5">DSM 22951</strain>
    </source>
</reference>
<name>A0A2Y9C2G4_9MICO</name>
<evidence type="ECO:0000256" key="1">
    <source>
        <dbReference type="ARBA" id="ARBA00023450"/>
    </source>
</evidence>
<feature type="compositionally biased region" description="Basic and acidic residues" evidence="2">
    <location>
        <begin position="65"/>
        <end position="83"/>
    </location>
</feature>
<dbReference type="InterPro" id="IPR003615">
    <property type="entry name" value="HNH_nuc"/>
</dbReference>
<comment type="similarity">
    <text evidence="1">Belongs to the Rv1128c/1148c/1588c/1702c/1945/3466 family.</text>
</comment>
<feature type="domain" description="HNH nuclease" evidence="3">
    <location>
        <begin position="335"/>
        <end position="385"/>
    </location>
</feature>
<dbReference type="GO" id="GO:0003676">
    <property type="term" value="F:nucleic acid binding"/>
    <property type="evidence" value="ECO:0007669"/>
    <property type="project" value="InterPro"/>
</dbReference>
<dbReference type="GO" id="GO:0008270">
    <property type="term" value="F:zinc ion binding"/>
    <property type="evidence" value="ECO:0007669"/>
    <property type="project" value="InterPro"/>
</dbReference>
<dbReference type="CDD" id="cd00085">
    <property type="entry name" value="HNHc"/>
    <property type="match status" value="1"/>
</dbReference>
<dbReference type="AlphaFoldDB" id="A0A2Y9C2G4"/>